<dbReference type="AlphaFoldDB" id="A0A7L6N783"/>
<gene>
    <name evidence="2" type="ORF">HF295_05825</name>
</gene>
<keyword evidence="1" id="KW-1133">Transmembrane helix</keyword>
<dbReference type="EMBL" id="CP051151">
    <property type="protein sequence ID" value="QLY40394.1"/>
    <property type="molecule type" value="Genomic_DNA"/>
</dbReference>
<keyword evidence="1" id="KW-0472">Membrane</keyword>
<feature type="transmembrane region" description="Helical" evidence="1">
    <location>
        <begin position="25"/>
        <end position="45"/>
    </location>
</feature>
<evidence type="ECO:0000313" key="2">
    <source>
        <dbReference type="EMBL" id="QLY40394.1"/>
    </source>
</evidence>
<evidence type="ECO:0000256" key="1">
    <source>
        <dbReference type="SAM" id="Phobius"/>
    </source>
</evidence>
<organism evidence="2 3">
    <name type="scientific">Hujiaoplasma nucleasis</name>
    <dbReference type="NCBI Taxonomy" id="2725268"/>
    <lineage>
        <taxon>Bacteria</taxon>
        <taxon>Bacillati</taxon>
        <taxon>Mycoplasmatota</taxon>
        <taxon>Mollicutes</taxon>
        <taxon>Candidatus Izemoplasmatales</taxon>
        <taxon>Hujiaoplasmataceae</taxon>
        <taxon>Hujiaoplasma</taxon>
    </lineage>
</organism>
<keyword evidence="3" id="KW-1185">Reference proteome</keyword>
<dbReference type="KEGG" id="tbk:HF295_05825"/>
<evidence type="ECO:0000313" key="3">
    <source>
        <dbReference type="Proteomes" id="UP000512167"/>
    </source>
</evidence>
<feature type="transmembrane region" description="Helical" evidence="1">
    <location>
        <begin position="51"/>
        <end position="68"/>
    </location>
</feature>
<feature type="transmembrane region" description="Helical" evidence="1">
    <location>
        <begin position="155"/>
        <end position="175"/>
    </location>
</feature>
<keyword evidence="1" id="KW-0812">Transmembrane</keyword>
<accession>A0A7L6N783</accession>
<feature type="transmembrane region" description="Helical" evidence="1">
    <location>
        <begin position="124"/>
        <end position="140"/>
    </location>
</feature>
<dbReference type="RefSeq" id="WP_312031227.1">
    <property type="nucleotide sequence ID" value="NZ_CP051151.1"/>
</dbReference>
<dbReference type="Proteomes" id="UP000512167">
    <property type="component" value="Chromosome"/>
</dbReference>
<feature type="transmembrane region" description="Helical" evidence="1">
    <location>
        <begin position="101"/>
        <end position="117"/>
    </location>
</feature>
<name>A0A7L6N783_9MOLU</name>
<sequence length="387" mass="45650">MIKKFFSTLLNTEYLPMNEVRKIKVIVIFIFLTVFTALTLGVSYLLDYPTWVKSIFIGGFILALLITYGFIKLNLIFLAMQITIIQSVFFMVYYTQGITSFYAYLLFYIVLTIIAFYQEIYSYFVFSTFVTVLGIFYIFNDGDSLLINNDLPGAIYIYITGLILYYLVNFAFILINEKSYSEMNLEWIHDKKTNDSMQKDIFNFMQAIKRIQGDPPIYEDNDFQAAVTETSEFIAKQILKDGSEIKNISDLYFYIHEIGYQKILDNQNISLNMRKTTVNLKKYMVNDHSDLFSIMINFVLRHKKPNIDIDDLNLSNLNINKEEKLIVFAMIYVYMTHNLYQSSSWNKFEVDMNTKKVIDFDFEPFFDDQTIAFFQDNIEIIKKYLNK</sequence>
<reference evidence="2 3" key="1">
    <citation type="submission" date="2020-04" db="EMBL/GenBank/DDBJ databases">
        <authorList>
            <person name="Zheng R.K."/>
            <person name="Sun C.M."/>
        </authorList>
    </citation>
    <scope>NUCLEOTIDE SEQUENCE [LARGE SCALE GENOMIC DNA]</scope>
    <source>
        <strain evidence="3">zrk29</strain>
    </source>
</reference>
<proteinExistence type="predicted"/>
<protein>
    <submittedName>
        <fullName evidence="2">Uncharacterized protein</fullName>
    </submittedName>
</protein>